<reference evidence="2" key="1">
    <citation type="submission" date="2017-12" db="EMBL/GenBank/DDBJ databases">
        <title>Gene loss provides genomic basis for host adaptation in cereal stripe rust fungi.</title>
        <authorList>
            <person name="Xia C."/>
        </authorList>
    </citation>
    <scope>NUCLEOTIDE SEQUENCE [LARGE SCALE GENOMIC DNA]</scope>
    <source>
        <strain evidence="2">93-210</strain>
    </source>
</reference>
<protein>
    <submittedName>
        <fullName evidence="2">Uncharacterized protein</fullName>
    </submittedName>
</protein>
<evidence type="ECO:0000313" key="2">
    <source>
        <dbReference type="EMBL" id="POW05060.1"/>
    </source>
</evidence>
<keyword evidence="3" id="KW-1185">Reference proteome</keyword>
<dbReference type="EMBL" id="PKSL01000103">
    <property type="protein sequence ID" value="POW05060.1"/>
    <property type="molecule type" value="Genomic_DNA"/>
</dbReference>
<accession>A0A2S4V6H9</accession>
<feature type="compositionally biased region" description="Basic and acidic residues" evidence="1">
    <location>
        <begin position="46"/>
        <end position="55"/>
    </location>
</feature>
<sequence>MADNTEQPLDNPEPSTQQQISELRGEVHTLSNAMTTFFARFPVDPPHSDHHDPPPHHNPQPPRNPILNLIPNQQPLNSTISLPFLIPAPQPSITLRLINRSPIPSLLPTLLHSRFCTPNIRSSPKFGFLASRLNSAHS</sequence>
<dbReference type="Proteomes" id="UP000239156">
    <property type="component" value="Unassembled WGS sequence"/>
</dbReference>
<feature type="compositionally biased region" description="Polar residues" evidence="1">
    <location>
        <begin position="1"/>
        <end position="21"/>
    </location>
</feature>
<comment type="caution">
    <text evidence="2">The sequence shown here is derived from an EMBL/GenBank/DDBJ whole genome shotgun (WGS) entry which is preliminary data.</text>
</comment>
<dbReference type="VEuPathDB" id="FungiDB:PSTT_09934"/>
<feature type="region of interest" description="Disordered" evidence="1">
    <location>
        <begin position="39"/>
        <end position="71"/>
    </location>
</feature>
<evidence type="ECO:0000313" key="3">
    <source>
        <dbReference type="Proteomes" id="UP000239156"/>
    </source>
</evidence>
<organism evidence="2 3">
    <name type="scientific">Puccinia striiformis</name>
    <dbReference type="NCBI Taxonomy" id="27350"/>
    <lineage>
        <taxon>Eukaryota</taxon>
        <taxon>Fungi</taxon>
        <taxon>Dikarya</taxon>
        <taxon>Basidiomycota</taxon>
        <taxon>Pucciniomycotina</taxon>
        <taxon>Pucciniomycetes</taxon>
        <taxon>Pucciniales</taxon>
        <taxon>Pucciniaceae</taxon>
        <taxon>Puccinia</taxon>
    </lineage>
</organism>
<evidence type="ECO:0000256" key="1">
    <source>
        <dbReference type="SAM" id="MobiDB-lite"/>
    </source>
</evidence>
<dbReference type="AlphaFoldDB" id="A0A2S4V6H9"/>
<proteinExistence type="predicted"/>
<name>A0A2S4V6H9_9BASI</name>
<gene>
    <name evidence="2" type="ORF">PSTT_09934</name>
</gene>
<feature type="region of interest" description="Disordered" evidence="1">
    <location>
        <begin position="1"/>
        <end position="23"/>
    </location>
</feature>